<evidence type="ECO:0000313" key="2">
    <source>
        <dbReference type="Proteomes" id="UP000184267"/>
    </source>
</evidence>
<reference evidence="1 2" key="1">
    <citation type="submission" date="2016-10" db="EMBL/GenBank/DDBJ databases">
        <title>Genome sequence of the basidiomycete white-rot fungus Trametes pubescens.</title>
        <authorList>
            <person name="Makela M.R."/>
            <person name="Granchi Z."/>
            <person name="Peng M."/>
            <person name="De Vries R.P."/>
            <person name="Grigoriev I."/>
            <person name="Riley R."/>
            <person name="Hilden K."/>
        </authorList>
    </citation>
    <scope>NUCLEOTIDE SEQUENCE [LARGE SCALE GENOMIC DNA]</scope>
    <source>
        <strain evidence="1 2">FBCC735</strain>
    </source>
</reference>
<keyword evidence="2" id="KW-1185">Reference proteome</keyword>
<comment type="caution">
    <text evidence="1">The sequence shown here is derived from an EMBL/GenBank/DDBJ whole genome shotgun (WGS) entry which is preliminary data.</text>
</comment>
<sequence length="142" mass="15372">MNPGNHLSATEILDQIIWSDTERIFAALSQAQGAARSSGAFPFVHGEQALISSRWKVAALAMLTWDILTTMDEEVRVRNVTDLSNESKPTVPAGQADLAVRNAVRPVGLDIHLIGTLLQIRVDAAEIIVPFCPILLIGVPHV</sequence>
<organism evidence="1 2">
    <name type="scientific">Trametes pubescens</name>
    <name type="common">White-rot fungus</name>
    <dbReference type="NCBI Taxonomy" id="154538"/>
    <lineage>
        <taxon>Eukaryota</taxon>
        <taxon>Fungi</taxon>
        <taxon>Dikarya</taxon>
        <taxon>Basidiomycota</taxon>
        <taxon>Agaricomycotina</taxon>
        <taxon>Agaricomycetes</taxon>
        <taxon>Polyporales</taxon>
        <taxon>Polyporaceae</taxon>
        <taxon>Trametes</taxon>
    </lineage>
</organism>
<dbReference type="EMBL" id="MNAD01000660">
    <property type="protein sequence ID" value="OJT11319.1"/>
    <property type="molecule type" value="Genomic_DNA"/>
</dbReference>
<name>A0A1M2VUM9_TRAPU</name>
<accession>A0A1M2VUM9</accession>
<dbReference type="Proteomes" id="UP000184267">
    <property type="component" value="Unassembled WGS sequence"/>
</dbReference>
<gene>
    <name evidence="1" type="ORF">TRAPUB_12194</name>
</gene>
<dbReference type="AlphaFoldDB" id="A0A1M2VUM9"/>
<proteinExistence type="predicted"/>
<protein>
    <submittedName>
        <fullName evidence="1">Uncharacterized protein</fullName>
    </submittedName>
</protein>
<evidence type="ECO:0000313" key="1">
    <source>
        <dbReference type="EMBL" id="OJT11319.1"/>
    </source>
</evidence>